<dbReference type="CTD" id="9798090"/>
<dbReference type="InterPro" id="IPR011022">
    <property type="entry name" value="Arrestin_C-like"/>
</dbReference>
<dbReference type="SMART" id="SM01017">
    <property type="entry name" value="Arrestin_C"/>
    <property type="match status" value="1"/>
</dbReference>
<gene>
    <name evidence="3" type="ORF">GCK72_023539</name>
</gene>
<reference evidence="3 4" key="1">
    <citation type="submission" date="2019-12" db="EMBL/GenBank/DDBJ databases">
        <title>Chromosome-level assembly of the Caenorhabditis remanei genome.</title>
        <authorList>
            <person name="Teterina A.A."/>
            <person name="Willis J.H."/>
            <person name="Phillips P.C."/>
        </authorList>
    </citation>
    <scope>NUCLEOTIDE SEQUENCE [LARGE SCALE GENOMIC DNA]</scope>
    <source>
        <strain evidence="3 4">PX506</strain>
        <tissue evidence="3">Whole organism</tissue>
    </source>
</reference>
<evidence type="ECO:0000256" key="1">
    <source>
        <dbReference type="SAM" id="MobiDB-lite"/>
    </source>
</evidence>
<evidence type="ECO:0000313" key="4">
    <source>
        <dbReference type="Proteomes" id="UP000483820"/>
    </source>
</evidence>
<dbReference type="EMBL" id="WUAV01000006">
    <property type="protein sequence ID" value="KAF1747080.1"/>
    <property type="molecule type" value="Genomic_DNA"/>
</dbReference>
<feature type="region of interest" description="Disordered" evidence="1">
    <location>
        <begin position="279"/>
        <end position="312"/>
    </location>
</feature>
<evidence type="ECO:0000259" key="2">
    <source>
        <dbReference type="SMART" id="SM01017"/>
    </source>
</evidence>
<proteinExistence type="predicted"/>
<dbReference type="Proteomes" id="UP000483820">
    <property type="component" value="Chromosome X"/>
</dbReference>
<protein>
    <recommendedName>
        <fullName evidence="2">Arrestin C-terminal-like domain-containing protein</fullName>
    </recommendedName>
</protein>
<evidence type="ECO:0000313" key="3">
    <source>
        <dbReference type="EMBL" id="KAF1747080.1"/>
    </source>
</evidence>
<feature type="domain" description="Arrestin C-terminal-like" evidence="2">
    <location>
        <begin position="153"/>
        <end position="279"/>
    </location>
</feature>
<dbReference type="PANTHER" id="PTHR11188:SF130">
    <property type="entry name" value="ARRESTIN C-TERMINAL-LIKE DOMAIN-CONTAINING PROTEIN"/>
    <property type="match status" value="1"/>
</dbReference>
<accession>A0A6A5FWM3</accession>
<dbReference type="InterPro" id="IPR050357">
    <property type="entry name" value="Arrestin_domain-protein"/>
</dbReference>
<dbReference type="GeneID" id="9798090"/>
<feature type="compositionally biased region" description="Acidic residues" evidence="1">
    <location>
        <begin position="286"/>
        <end position="304"/>
    </location>
</feature>
<comment type="caution">
    <text evidence="3">The sequence shown here is derived from an EMBL/GenBank/DDBJ whole genome shotgun (WGS) entry which is preliminary data.</text>
</comment>
<dbReference type="RefSeq" id="XP_053579001.1">
    <property type="nucleotide sequence ID" value="XM_053735435.1"/>
</dbReference>
<dbReference type="AlphaFoldDB" id="A0A6A5FWM3"/>
<dbReference type="GO" id="GO:0015031">
    <property type="term" value="P:protein transport"/>
    <property type="evidence" value="ECO:0007669"/>
    <property type="project" value="TreeGrafter"/>
</dbReference>
<dbReference type="GO" id="GO:0005737">
    <property type="term" value="C:cytoplasm"/>
    <property type="evidence" value="ECO:0007669"/>
    <property type="project" value="TreeGrafter"/>
</dbReference>
<dbReference type="PANTHER" id="PTHR11188">
    <property type="entry name" value="ARRESTIN DOMAIN CONTAINING PROTEIN"/>
    <property type="match status" value="1"/>
</dbReference>
<organism evidence="3 4">
    <name type="scientific">Caenorhabditis remanei</name>
    <name type="common">Caenorhabditis vulgaris</name>
    <dbReference type="NCBI Taxonomy" id="31234"/>
    <lineage>
        <taxon>Eukaryota</taxon>
        <taxon>Metazoa</taxon>
        <taxon>Ecdysozoa</taxon>
        <taxon>Nematoda</taxon>
        <taxon>Chromadorea</taxon>
        <taxon>Rhabditida</taxon>
        <taxon>Rhabditina</taxon>
        <taxon>Rhabditomorpha</taxon>
        <taxon>Rhabditoidea</taxon>
        <taxon>Rhabditidae</taxon>
        <taxon>Peloderinae</taxon>
        <taxon>Caenorhabditis</taxon>
    </lineage>
</organism>
<sequence>MDLAHVTSIDCPSVFDSSSDNFFTADVTINNPSELFHSAQIIFRGYVCKGDRLQYEFFHEQQWVLVESRGEQSHRAVVDVWLPRFPPSMKFPDGSEIIYCVRASVAPWFDNNYVEKKFEVRRSLILKMPHEASYAIEHMVNKCVEHGSILHKKCDPINGHISLEKTAFCHGEDIHVRWELKTEKSVIEHFTCKLAQLIEVRESDPSNYLATRRFFSFLKEQKSTTNSSISLVVPSECLISIPMSLWNVLVVKHHIVLEIKMQKRKQPVKHKRPREPVPVFKRVQDVDDDSDDDDDYDSEDEEEDPPRRDYSVDIEKLSVTNVTESEQRPLERADVGVTFIMNSAQPQELRSLRLLLTGEVRVGGLWYEFLRFKAIANLSHKTLLSPGEHNFRFQLPFADSQYDTSILPPTLGDEIRYMIHASTESLRKNVFQQRCELLVDRFIDTWAKEAYKPPYTEEYGATNIHLSQRCFKRGKHVIVALQGSEPRYVKGSLVQKKRLRVPNVKLDESYCSQRTVRVVEEEIRRKNHIHVMHIPFNIPPSIEICYWNVLQIDYHYDVEITLEGGHTHNHSIPIWIGCTEDNLLVPTQPDELLPENSLVVDEPYEELPDLDSDKGKLEILDWHANSIQLETLWGSWVNRLNLDSNLEMILLLIDEAVVICGVVESFISENMNLKTSEFLSSDITHWTPLFLQVLEKFDAWLTTLIEKFSRELSGKSCVENVAGINVLIEARTFAIWNII</sequence>
<name>A0A6A5FWM3_CAERE</name>
<dbReference type="KEGG" id="crq:GCK72_023539"/>